<reference evidence="2 3" key="1">
    <citation type="submission" date="2016-12" db="EMBL/GenBank/DDBJ databases">
        <authorList>
            <person name="Song W.-J."/>
            <person name="Kurnit D.M."/>
        </authorList>
    </citation>
    <scope>NUCLEOTIDE SEQUENCE [LARGE SCALE GENOMIC DNA]</scope>
    <source>
        <strain evidence="2 3">STM7296</strain>
    </source>
</reference>
<accession>A0A1N7S4F2</accession>
<dbReference type="EMBL" id="CYGX02000035">
    <property type="protein sequence ID" value="SIT42284.1"/>
    <property type="molecule type" value="Genomic_DNA"/>
</dbReference>
<dbReference type="RefSeq" id="WP_094780640.1">
    <property type="nucleotide sequence ID" value="NZ_CYGX02000035.1"/>
</dbReference>
<dbReference type="AlphaFoldDB" id="A0A1N7S4F2"/>
<feature type="compositionally biased region" description="Basic and acidic residues" evidence="1">
    <location>
        <begin position="1"/>
        <end position="10"/>
    </location>
</feature>
<protein>
    <submittedName>
        <fullName evidence="2">Uncharacterized protein</fullName>
    </submittedName>
</protein>
<evidence type="ECO:0000313" key="2">
    <source>
        <dbReference type="EMBL" id="SIT42284.1"/>
    </source>
</evidence>
<sequence length="96" mass="10234">MSSHPDKNHPFETGLPALSTPERGGPSSSPDAAAMYELQRAAESVLQLATQTHAAVARSDTAGAQVLRASLEKQLTWTTRLIDEMLFGGTGQTTMH</sequence>
<dbReference type="Proteomes" id="UP000187012">
    <property type="component" value="Unassembled WGS sequence"/>
</dbReference>
<feature type="region of interest" description="Disordered" evidence="1">
    <location>
        <begin position="1"/>
        <end position="33"/>
    </location>
</feature>
<evidence type="ECO:0000313" key="3">
    <source>
        <dbReference type="Proteomes" id="UP000187012"/>
    </source>
</evidence>
<keyword evidence="3" id="KW-1185">Reference proteome</keyword>
<proteinExistence type="predicted"/>
<name>A0A1N7S4F2_9BURK</name>
<dbReference type="OrthoDB" id="9034660at2"/>
<gene>
    <name evidence="2" type="ORF">BN2475_350016</name>
</gene>
<evidence type="ECO:0000256" key="1">
    <source>
        <dbReference type="SAM" id="MobiDB-lite"/>
    </source>
</evidence>
<organism evidence="2 3">
    <name type="scientific">Paraburkholderia ribeironis</name>
    <dbReference type="NCBI Taxonomy" id="1247936"/>
    <lineage>
        <taxon>Bacteria</taxon>
        <taxon>Pseudomonadati</taxon>
        <taxon>Pseudomonadota</taxon>
        <taxon>Betaproteobacteria</taxon>
        <taxon>Burkholderiales</taxon>
        <taxon>Burkholderiaceae</taxon>
        <taxon>Paraburkholderia</taxon>
    </lineage>
</organism>